<dbReference type="AlphaFoldDB" id="A0A8H3D372"/>
<organism evidence="1 2">
    <name type="scientific">Rhizoctonia solani</name>
    <dbReference type="NCBI Taxonomy" id="456999"/>
    <lineage>
        <taxon>Eukaryota</taxon>
        <taxon>Fungi</taxon>
        <taxon>Dikarya</taxon>
        <taxon>Basidiomycota</taxon>
        <taxon>Agaricomycotina</taxon>
        <taxon>Agaricomycetes</taxon>
        <taxon>Cantharellales</taxon>
        <taxon>Ceratobasidiaceae</taxon>
        <taxon>Rhizoctonia</taxon>
    </lineage>
</organism>
<protein>
    <submittedName>
        <fullName evidence="1">Uncharacterized protein</fullName>
    </submittedName>
</protein>
<comment type="caution">
    <text evidence="1">The sequence shown here is derived from an EMBL/GenBank/DDBJ whole genome shotgun (WGS) entry which is preliminary data.</text>
</comment>
<sequence>MGIVSRPVIRAPRPPAFPNVVIGDNQPRTENSPDFRPQVVQVRGDNRESANVRRTYKGKCQAVVQAEPNIVIEHVPIINEVHVINPENV</sequence>
<gene>
    <name evidence="1" type="ORF">RDB_LOCUS123678</name>
</gene>
<name>A0A8H3D372_9AGAM</name>
<evidence type="ECO:0000313" key="1">
    <source>
        <dbReference type="EMBL" id="CAE6508492.1"/>
    </source>
</evidence>
<proteinExistence type="predicted"/>
<reference evidence="1" key="1">
    <citation type="submission" date="2021-01" db="EMBL/GenBank/DDBJ databases">
        <authorList>
            <person name="Kaushik A."/>
        </authorList>
    </citation>
    <scope>NUCLEOTIDE SEQUENCE</scope>
    <source>
        <strain evidence="1">AG6-10EEA</strain>
    </source>
</reference>
<accession>A0A8H3D372</accession>
<evidence type="ECO:0000313" key="2">
    <source>
        <dbReference type="Proteomes" id="UP000663853"/>
    </source>
</evidence>
<dbReference type="Proteomes" id="UP000663853">
    <property type="component" value="Unassembled WGS sequence"/>
</dbReference>
<dbReference type="EMBL" id="CAJMXA010003635">
    <property type="protein sequence ID" value="CAE6508492.1"/>
    <property type="molecule type" value="Genomic_DNA"/>
</dbReference>